<feature type="domain" description="Phosphagen kinase N-terminal" evidence="2">
    <location>
        <begin position="1"/>
        <end position="34"/>
    </location>
</feature>
<dbReference type="PROSITE" id="PS51509">
    <property type="entry name" value="PHOSPHAGEN_KINASE_N"/>
    <property type="match status" value="1"/>
</dbReference>
<dbReference type="AlphaFoldDB" id="A0ABD0NB40"/>
<comment type="similarity">
    <text evidence="1">Belongs to the ATP:guanido phosphotransferase family.</text>
</comment>
<feature type="non-terminal residue" evidence="3">
    <location>
        <position position="1"/>
    </location>
</feature>
<gene>
    <name evidence="3" type="ORF">M9458_042994</name>
</gene>
<accession>A0ABD0NB40</accession>
<dbReference type="Gene3D" id="1.10.135.10">
    <property type="entry name" value="ATP:guanido phosphotransferase, N-terminal domain"/>
    <property type="match status" value="1"/>
</dbReference>
<name>A0ABD0NB40_CIRMR</name>
<evidence type="ECO:0000313" key="3">
    <source>
        <dbReference type="EMBL" id="KAL0159269.1"/>
    </source>
</evidence>
<evidence type="ECO:0000259" key="2">
    <source>
        <dbReference type="PROSITE" id="PS51509"/>
    </source>
</evidence>
<comment type="caution">
    <text evidence="3">The sequence shown here is derived from an EMBL/GenBank/DDBJ whole genome shotgun (WGS) entry which is preliminary data.</text>
</comment>
<feature type="non-terminal residue" evidence="3">
    <location>
        <position position="53"/>
    </location>
</feature>
<evidence type="ECO:0000256" key="1">
    <source>
        <dbReference type="PROSITE-ProRule" id="PRU00842"/>
    </source>
</evidence>
<dbReference type="Proteomes" id="UP001529510">
    <property type="component" value="Unassembled WGS sequence"/>
</dbReference>
<dbReference type="InterPro" id="IPR022413">
    <property type="entry name" value="ATP-guanido_PTrfase_N"/>
</dbReference>
<sequence length="53" mass="5917">QSTGTKAVGCLAGDAQSYILFCDFFDRVIESYHGYKVTSNAVQESDFNYDNLK</sequence>
<dbReference type="EMBL" id="JAMKFB020000022">
    <property type="protein sequence ID" value="KAL0159269.1"/>
    <property type="molecule type" value="Genomic_DNA"/>
</dbReference>
<dbReference type="SUPFAM" id="SSF48034">
    <property type="entry name" value="Guanido kinase N-terminal domain"/>
    <property type="match status" value="1"/>
</dbReference>
<organism evidence="3 4">
    <name type="scientific">Cirrhinus mrigala</name>
    <name type="common">Mrigala</name>
    <dbReference type="NCBI Taxonomy" id="683832"/>
    <lineage>
        <taxon>Eukaryota</taxon>
        <taxon>Metazoa</taxon>
        <taxon>Chordata</taxon>
        <taxon>Craniata</taxon>
        <taxon>Vertebrata</taxon>
        <taxon>Euteleostomi</taxon>
        <taxon>Actinopterygii</taxon>
        <taxon>Neopterygii</taxon>
        <taxon>Teleostei</taxon>
        <taxon>Ostariophysi</taxon>
        <taxon>Cypriniformes</taxon>
        <taxon>Cyprinidae</taxon>
        <taxon>Labeoninae</taxon>
        <taxon>Labeonini</taxon>
        <taxon>Cirrhinus</taxon>
    </lineage>
</organism>
<dbReference type="Pfam" id="PF02807">
    <property type="entry name" value="ATP-gua_PtransN"/>
    <property type="match status" value="1"/>
</dbReference>
<reference evidence="3 4" key="1">
    <citation type="submission" date="2024-05" db="EMBL/GenBank/DDBJ databases">
        <title>Genome sequencing and assembly of Indian major carp, Cirrhinus mrigala (Hamilton, 1822).</title>
        <authorList>
            <person name="Mohindra V."/>
            <person name="Chowdhury L.M."/>
            <person name="Lal K."/>
            <person name="Jena J.K."/>
        </authorList>
    </citation>
    <scope>NUCLEOTIDE SEQUENCE [LARGE SCALE GENOMIC DNA]</scope>
    <source>
        <strain evidence="3">CM1030</strain>
        <tissue evidence="3">Blood</tissue>
    </source>
</reference>
<evidence type="ECO:0000313" key="4">
    <source>
        <dbReference type="Proteomes" id="UP001529510"/>
    </source>
</evidence>
<protein>
    <recommendedName>
        <fullName evidence="2">Phosphagen kinase N-terminal domain-containing protein</fullName>
    </recommendedName>
</protein>
<dbReference type="InterPro" id="IPR036802">
    <property type="entry name" value="ATP-guanido_PTrfase_N_sf"/>
</dbReference>
<proteinExistence type="inferred from homology"/>
<keyword evidence="4" id="KW-1185">Reference proteome</keyword>